<sequence length="737" mass="83200">AEWVDILQDEMPNFKYVNIPQHHKTALSGIVRGKIVPGLQGDGLWCSTRRILEAWNKKTNKDYGLGMLLTVVKNDNRSRFQLRIDRNHPLAEYYGLGGYPTLIRANQGISKDAMKGVPDSILAEAWFSMIPEAEMDVHSATWEGRPVLPLEKIPRRLYHRTYKDRAFAILDSCFIPGHHTANAFVYFADREVGPGENVPGVRSDRPVEIVINTMEALSQGAGLFYSRSDGVLCREAISGSTVLYIRDTRTDEILWSATDGPEGREEEENAPQVEEAESSGSMVVEAVGPLQEAQEEPDVEHEEAPLVKEEFDVPILEEVESTVPELPHLRVRFNTDADVIEVSPSGRNRLTEGQLQVVPDEGMATRSTAPATQAPRPGWNRGITQVQCVSCGKLRLEGQHKCFHCGYYVTRGATQSAFRMWMARERSHVLDALAEQFGKGLWELDAAKIRQAAGTHDLRGQQSVDGRAIMLARQNLKGFMKHGYTSMVDKFDQDDTYAIHAIKGGWTRRRLTIQDCVACAYLPNQGRSREQRELGYGSNKAWENKKVNHEGLARMVFFDKNADDLVLAGLIDDPNLEPMGYAWLGNFMGVKEFARTIRVTRAVSHILTFTEGIIGIPDFDEEEHLAVFLAEILSENYGGAKETCRRMKESAEASRAAQARADARRTSQNAPRFGEADRDTNRGWSWSDNSWSQGDWHSSSSWRDRQWQDQGSWWSSGSRTTEHSRGPWRYDHRDRSW</sequence>
<dbReference type="Pfam" id="PF01885">
    <property type="entry name" value="PTS_2-RNA"/>
    <property type="match status" value="1"/>
</dbReference>
<dbReference type="InterPro" id="IPR002745">
    <property type="entry name" value="Ptrans_KptA/Tpt1"/>
</dbReference>
<feature type="compositionally biased region" description="Low complexity" evidence="1">
    <location>
        <begin position="708"/>
        <end position="719"/>
    </location>
</feature>
<accession>A0A812LM15</accession>
<keyword evidence="3" id="KW-1185">Reference proteome</keyword>
<dbReference type="GO" id="GO:0016740">
    <property type="term" value="F:transferase activity"/>
    <property type="evidence" value="ECO:0007669"/>
    <property type="project" value="InterPro"/>
</dbReference>
<proteinExistence type="predicted"/>
<feature type="compositionally biased region" description="Acidic residues" evidence="1">
    <location>
        <begin position="264"/>
        <end position="277"/>
    </location>
</feature>
<feature type="compositionally biased region" description="Basic and acidic residues" evidence="1">
    <location>
        <begin position="720"/>
        <end position="737"/>
    </location>
</feature>
<dbReference type="AlphaFoldDB" id="A0A812LM15"/>
<protein>
    <submittedName>
        <fullName evidence="2">Uncharacterized protein</fullName>
    </submittedName>
</protein>
<evidence type="ECO:0000313" key="2">
    <source>
        <dbReference type="EMBL" id="CAE7249834.1"/>
    </source>
</evidence>
<dbReference type="Proteomes" id="UP000604046">
    <property type="component" value="Unassembled WGS sequence"/>
</dbReference>
<name>A0A812LM15_9DINO</name>
<feature type="non-terminal residue" evidence="2">
    <location>
        <position position="1"/>
    </location>
</feature>
<evidence type="ECO:0000256" key="1">
    <source>
        <dbReference type="SAM" id="MobiDB-lite"/>
    </source>
</evidence>
<comment type="caution">
    <text evidence="2">The sequence shown here is derived from an EMBL/GenBank/DDBJ whole genome shotgun (WGS) entry which is preliminary data.</text>
</comment>
<dbReference type="OrthoDB" id="443433at2759"/>
<reference evidence="2" key="1">
    <citation type="submission" date="2021-02" db="EMBL/GenBank/DDBJ databases">
        <authorList>
            <person name="Dougan E. K."/>
            <person name="Rhodes N."/>
            <person name="Thang M."/>
            <person name="Chan C."/>
        </authorList>
    </citation>
    <scope>NUCLEOTIDE SEQUENCE</scope>
</reference>
<dbReference type="EMBL" id="CAJNDS010001157">
    <property type="protein sequence ID" value="CAE7249834.1"/>
    <property type="molecule type" value="Genomic_DNA"/>
</dbReference>
<organism evidence="2 3">
    <name type="scientific">Symbiodinium natans</name>
    <dbReference type="NCBI Taxonomy" id="878477"/>
    <lineage>
        <taxon>Eukaryota</taxon>
        <taxon>Sar</taxon>
        <taxon>Alveolata</taxon>
        <taxon>Dinophyceae</taxon>
        <taxon>Suessiales</taxon>
        <taxon>Symbiodiniaceae</taxon>
        <taxon>Symbiodinium</taxon>
    </lineage>
</organism>
<feature type="region of interest" description="Disordered" evidence="1">
    <location>
        <begin position="257"/>
        <end position="280"/>
    </location>
</feature>
<feature type="compositionally biased region" description="Low complexity" evidence="1">
    <location>
        <begin position="690"/>
        <end position="701"/>
    </location>
</feature>
<gene>
    <name evidence="2" type="ORF">SNAT2548_LOCUS12210</name>
</gene>
<feature type="region of interest" description="Disordered" evidence="1">
    <location>
        <begin position="648"/>
        <end position="737"/>
    </location>
</feature>
<dbReference type="SUPFAM" id="SSF56399">
    <property type="entry name" value="ADP-ribosylation"/>
    <property type="match status" value="1"/>
</dbReference>
<evidence type="ECO:0000313" key="3">
    <source>
        <dbReference type="Proteomes" id="UP000604046"/>
    </source>
</evidence>